<evidence type="ECO:0000256" key="5">
    <source>
        <dbReference type="ARBA" id="ARBA00022989"/>
    </source>
</evidence>
<protein>
    <submittedName>
        <fullName evidence="10">Putative amino acid transporter, transmembrane domain-containing protein</fullName>
    </submittedName>
</protein>
<dbReference type="AlphaFoldDB" id="A0A6A4PXE0"/>
<feature type="domain" description="Amino acid transporter transmembrane" evidence="9">
    <location>
        <begin position="33"/>
        <end position="154"/>
    </location>
</feature>
<evidence type="ECO:0000256" key="7">
    <source>
        <dbReference type="SAM" id="MobiDB-lite"/>
    </source>
</evidence>
<feature type="region of interest" description="Disordered" evidence="7">
    <location>
        <begin position="1"/>
        <end position="31"/>
    </location>
</feature>
<accession>A0A6A4PXE0</accession>
<dbReference type="Proteomes" id="UP000447434">
    <property type="component" value="Chromosome 10"/>
</dbReference>
<feature type="transmembrane region" description="Helical" evidence="8">
    <location>
        <begin position="109"/>
        <end position="135"/>
    </location>
</feature>
<evidence type="ECO:0000259" key="9">
    <source>
        <dbReference type="Pfam" id="PF01490"/>
    </source>
</evidence>
<feature type="transmembrane region" description="Helical" evidence="8">
    <location>
        <begin position="59"/>
        <end position="76"/>
    </location>
</feature>
<dbReference type="Pfam" id="PF01490">
    <property type="entry name" value="Aa_trans"/>
    <property type="match status" value="1"/>
</dbReference>
<keyword evidence="11" id="KW-1185">Reference proteome</keyword>
<comment type="subcellular location">
    <subcellularLocation>
        <location evidence="1">Membrane</location>
        <topology evidence="1">Multi-pass membrane protein</topology>
    </subcellularLocation>
</comment>
<evidence type="ECO:0000256" key="8">
    <source>
        <dbReference type="SAM" id="Phobius"/>
    </source>
</evidence>
<reference evidence="11" key="1">
    <citation type="journal article" date="2020" name="Nat. Commun.">
        <title>Genome sequence of the cluster root forming white lupin.</title>
        <authorList>
            <person name="Hufnagel B."/>
            <person name="Marques A."/>
            <person name="Soriano A."/>
            <person name="Marques L."/>
            <person name="Divol F."/>
            <person name="Doumas P."/>
            <person name="Sallet E."/>
            <person name="Mancinotti D."/>
            <person name="Carrere S."/>
            <person name="Marande W."/>
            <person name="Arribat S."/>
            <person name="Keller J."/>
            <person name="Huneau C."/>
            <person name="Blein T."/>
            <person name="Aime D."/>
            <person name="Laguerre M."/>
            <person name="Taylor J."/>
            <person name="Schubert V."/>
            <person name="Nelson M."/>
            <person name="Geu-Flores F."/>
            <person name="Crespi M."/>
            <person name="Gallardo-Guerrero K."/>
            <person name="Delaux P.-M."/>
            <person name="Salse J."/>
            <person name="Berges H."/>
            <person name="Guyot R."/>
            <person name="Gouzy J."/>
            <person name="Peret B."/>
        </authorList>
    </citation>
    <scope>NUCLEOTIDE SEQUENCE [LARGE SCALE GENOMIC DNA]</scope>
    <source>
        <strain evidence="11">cv. Amiga</strain>
    </source>
</reference>
<evidence type="ECO:0000313" key="10">
    <source>
        <dbReference type="EMBL" id="KAE9606198.1"/>
    </source>
</evidence>
<dbReference type="GO" id="GO:0031090">
    <property type="term" value="C:organelle membrane"/>
    <property type="evidence" value="ECO:0007669"/>
    <property type="project" value="UniProtKB-ARBA"/>
</dbReference>
<organism evidence="10 11">
    <name type="scientific">Lupinus albus</name>
    <name type="common">White lupine</name>
    <name type="synonym">Lupinus termis</name>
    <dbReference type="NCBI Taxonomy" id="3870"/>
    <lineage>
        <taxon>Eukaryota</taxon>
        <taxon>Viridiplantae</taxon>
        <taxon>Streptophyta</taxon>
        <taxon>Embryophyta</taxon>
        <taxon>Tracheophyta</taxon>
        <taxon>Spermatophyta</taxon>
        <taxon>Magnoliopsida</taxon>
        <taxon>eudicotyledons</taxon>
        <taxon>Gunneridae</taxon>
        <taxon>Pentapetalae</taxon>
        <taxon>rosids</taxon>
        <taxon>fabids</taxon>
        <taxon>Fabales</taxon>
        <taxon>Fabaceae</taxon>
        <taxon>Papilionoideae</taxon>
        <taxon>50 kb inversion clade</taxon>
        <taxon>genistoids sensu lato</taxon>
        <taxon>core genistoids</taxon>
        <taxon>Genisteae</taxon>
        <taxon>Lupinus</taxon>
    </lineage>
</organism>
<dbReference type="OrthoDB" id="28208at2759"/>
<evidence type="ECO:0000256" key="3">
    <source>
        <dbReference type="ARBA" id="ARBA00022692"/>
    </source>
</evidence>
<feature type="compositionally biased region" description="Basic and acidic residues" evidence="7">
    <location>
        <begin position="17"/>
        <end position="26"/>
    </location>
</feature>
<dbReference type="PANTHER" id="PTHR22950:SF289">
    <property type="entry name" value="AMINO ACID TRANSPORTER AVT6C-LIKE"/>
    <property type="match status" value="1"/>
</dbReference>
<dbReference type="EMBL" id="WOCE01000010">
    <property type="protein sequence ID" value="KAE9606198.1"/>
    <property type="molecule type" value="Genomic_DNA"/>
</dbReference>
<proteinExistence type="predicted"/>
<keyword evidence="5 8" id="KW-1133">Transmembrane helix</keyword>
<keyword evidence="2" id="KW-0813">Transport</keyword>
<evidence type="ECO:0000313" key="11">
    <source>
        <dbReference type="Proteomes" id="UP000447434"/>
    </source>
</evidence>
<keyword evidence="3 8" id="KW-0812">Transmembrane</keyword>
<evidence type="ECO:0000256" key="6">
    <source>
        <dbReference type="ARBA" id="ARBA00023136"/>
    </source>
</evidence>
<dbReference type="InterPro" id="IPR013057">
    <property type="entry name" value="AA_transpt_TM"/>
</dbReference>
<evidence type="ECO:0000256" key="4">
    <source>
        <dbReference type="ARBA" id="ARBA00022970"/>
    </source>
</evidence>
<comment type="caution">
    <text evidence="10">The sequence shown here is derived from an EMBL/GenBank/DDBJ whole genome shotgun (WGS) entry which is preliminary data.</text>
</comment>
<name>A0A6A4PXE0_LUPAL</name>
<evidence type="ECO:0000256" key="2">
    <source>
        <dbReference type="ARBA" id="ARBA00022448"/>
    </source>
</evidence>
<keyword evidence="4" id="KW-0029">Amino-acid transport</keyword>
<dbReference type="PANTHER" id="PTHR22950">
    <property type="entry name" value="AMINO ACID TRANSPORTER"/>
    <property type="match status" value="1"/>
</dbReference>
<gene>
    <name evidence="10" type="ORF">Lalb_Chr10g0105381</name>
</gene>
<feature type="transmembrane region" description="Helical" evidence="8">
    <location>
        <begin position="147"/>
        <end position="168"/>
    </location>
</feature>
<evidence type="ECO:0000256" key="1">
    <source>
        <dbReference type="ARBA" id="ARBA00004141"/>
    </source>
</evidence>
<sequence>MKFDSESKVTQVLLQPDWEKTPKEEEPQSQYGSISGAVFNISTTTIGAGIMAIPATMKVVGIIPGFMAIVLVAFLSDITTEFMVRYTTSGESTTYAGMVGESFGPLGSLAVKMCIILTTLGVLIIDLIILGMFFTSNLISKNNPQNFIIIFLHIVSLWLVQCKTGTIYTRRSCAFEREAVKSKNNICDTFIL</sequence>
<dbReference type="GO" id="GO:0015179">
    <property type="term" value="F:L-amino acid transmembrane transporter activity"/>
    <property type="evidence" value="ECO:0007669"/>
    <property type="project" value="TreeGrafter"/>
</dbReference>
<keyword evidence="6 8" id="KW-0472">Membrane</keyword>